<dbReference type="InterPro" id="IPR017871">
    <property type="entry name" value="ABC_transporter-like_CS"/>
</dbReference>
<dbReference type="GO" id="GO:0005524">
    <property type="term" value="F:ATP binding"/>
    <property type="evidence" value="ECO:0007669"/>
    <property type="project" value="UniProtKB-KW"/>
</dbReference>
<keyword evidence="5" id="KW-1185">Reference proteome</keyword>
<keyword evidence="1" id="KW-0547">Nucleotide-binding</keyword>
<dbReference type="Pfam" id="PF00005">
    <property type="entry name" value="ABC_tran"/>
    <property type="match status" value="1"/>
</dbReference>
<reference evidence="4 5" key="1">
    <citation type="journal article" date="2019" name="Int. J. Syst. Evol. Microbiol.">
        <title>The Global Catalogue of Microorganisms (GCM) 10K type strain sequencing project: providing services to taxonomists for standard genome sequencing and annotation.</title>
        <authorList>
            <consortium name="The Broad Institute Genomics Platform"/>
            <consortium name="The Broad Institute Genome Sequencing Center for Infectious Disease"/>
            <person name="Wu L."/>
            <person name="Ma J."/>
        </authorList>
    </citation>
    <scope>NUCLEOTIDE SEQUENCE [LARGE SCALE GENOMIC DNA]</scope>
    <source>
        <strain evidence="4 5">JCM 13518</strain>
    </source>
</reference>
<dbReference type="RefSeq" id="WP_344201726.1">
    <property type="nucleotide sequence ID" value="NZ_BAAAME010000004.1"/>
</dbReference>
<sequence length="252" mass="26872">MTAHLSANGLECRRGRTTILAGVDLDVATGERVAIVGPNGAGKSTLLRVLAAIDAPHAGTVLLDGQPLSSMPARERARAIAIVSQQEVPPADLLVHELVSLGRVPHRSAWSTDSGDHASSALDRLGLRDFADRPVDRLSGGELRRVLVARALAQEAPLLVLDEPTNHLDLRHQHELLRTVRDLGLTVVAAIHDLGLAARYFDRVVVVHDGGIAAAGAADEILTPDLVHRVFGVRVTRVTHPETGEPHLLVDP</sequence>
<organism evidence="4 5">
    <name type="scientific">Aeromicrobium alkaliterrae</name>
    <dbReference type="NCBI Taxonomy" id="302168"/>
    <lineage>
        <taxon>Bacteria</taxon>
        <taxon>Bacillati</taxon>
        <taxon>Actinomycetota</taxon>
        <taxon>Actinomycetes</taxon>
        <taxon>Propionibacteriales</taxon>
        <taxon>Nocardioidaceae</taxon>
        <taxon>Aeromicrobium</taxon>
    </lineage>
</organism>
<proteinExistence type="predicted"/>
<evidence type="ECO:0000313" key="4">
    <source>
        <dbReference type="EMBL" id="GAA1742728.1"/>
    </source>
</evidence>
<evidence type="ECO:0000259" key="3">
    <source>
        <dbReference type="PROSITE" id="PS50893"/>
    </source>
</evidence>
<dbReference type="Proteomes" id="UP001501057">
    <property type="component" value="Unassembled WGS sequence"/>
</dbReference>
<feature type="domain" description="ABC transporter" evidence="3">
    <location>
        <begin position="5"/>
        <end position="234"/>
    </location>
</feature>
<dbReference type="InterPro" id="IPR003593">
    <property type="entry name" value="AAA+_ATPase"/>
</dbReference>
<dbReference type="SUPFAM" id="SSF52540">
    <property type="entry name" value="P-loop containing nucleoside triphosphate hydrolases"/>
    <property type="match status" value="1"/>
</dbReference>
<dbReference type="EMBL" id="BAAAME010000004">
    <property type="protein sequence ID" value="GAA1742728.1"/>
    <property type="molecule type" value="Genomic_DNA"/>
</dbReference>
<dbReference type="PROSITE" id="PS50893">
    <property type="entry name" value="ABC_TRANSPORTER_2"/>
    <property type="match status" value="1"/>
</dbReference>
<evidence type="ECO:0000313" key="5">
    <source>
        <dbReference type="Proteomes" id="UP001501057"/>
    </source>
</evidence>
<dbReference type="InterPro" id="IPR003439">
    <property type="entry name" value="ABC_transporter-like_ATP-bd"/>
</dbReference>
<protein>
    <submittedName>
        <fullName evidence="4">ABC transporter ATP-binding protein</fullName>
    </submittedName>
</protein>
<accession>A0ABN2JXQ6</accession>
<dbReference type="PANTHER" id="PTHR42794">
    <property type="entry name" value="HEMIN IMPORT ATP-BINDING PROTEIN HMUV"/>
    <property type="match status" value="1"/>
</dbReference>
<evidence type="ECO:0000256" key="1">
    <source>
        <dbReference type="ARBA" id="ARBA00022741"/>
    </source>
</evidence>
<evidence type="ECO:0000256" key="2">
    <source>
        <dbReference type="ARBA" id="ARBA00022840"/>
    </source>
</evidence>
<dbReference type="SMART" id="SM00382">
    <property type="entry name" value="AAA"/>
    <property type="match status" value="1"/>
</dbReference>
<keyword evidence="2 4" id="KW-0067">ATP-binding</keyword>
<gene>
    <name evidence="4" type="ORF">GCM10009710_23560</name>
</gene>
<dbReference type="PANTHER" id="PTHR42794:SF2">
    <property type="entry name" value="ABC TRANSPORTER ATP-BINDING PROTEIN"/>
    <property type="match status" value="1"/>
</dbReference>
<dbReference type="PROSITE" id="PS00211">
    <property type="entry name" value="ABC_TRANSPORTER_1"/>
    <property type="match status" value="1"/>
</dbReference>
<dbReference type="CDD" id="cd03214">
    <property type="entry name" value="ABC_Iron-Siderophores_B12_Hemin"/>
    <property type="match status" value="1"/>
</dbReference>
<name>A0ABN2JXQ6_9ACTN</name>
<dbReference type="InterPro" id="IPR027417">
    <property type="entry name" value="P-loop_NTPase"/>
</dbReference>
<dbReference type="Gene3D" id="3.40.50.300">
    <property type="entry name" value="P-loop containing nucleotide triphosphate hydrolases"/>
    <property type="match status" value="1"/>
</dbReference>
<comment type="caution">
    <text evidence="4">The sequence shown here is derived from an EMBL/GenBank/DDBJ whole genome shotgun (WGS) entry which is preliminary data.</text>
</comment>